<dbReference type="InterPro" id="IPR013094">
    <property type="entry name" value="AB_hydrolase_3"/>
</dbReference>
<dbReference type="GO" id="GO:0016787">
    <property type="term" value="F:hydrolase activity"/>
    <property type="evidence" value="ECO:0007669"/>
    <property type="project" value="InterPro"/>
</dbReference>
<dbReference type="Gene3D" id="3.40.50.1820">
    <property type="entry name" value="alpha/beta hydrolase"/>
    <property type="match status" value="1"/>
</dbReference>
<sequence>MSSTVVPKTDPNTDPHRSIGFIQNPDGSVTRVGEFLPASPASSDPASLLPVLSKDIPINQENNTWARVYLPRQPEPADALADKLPIVVYYHGGGFVTCTAATTFFHKLCFEITSEIPAVIVSVEYRRAPEHRLPAAYDDGMEALHWVRTTGDEWLTKYADYSKCFLMGSSAGGNIVYHVGLRAVTCIERLMPLKIQGLILHQPFFGGVERTPSEIRLASNKAFPTSVADILWDLGLPIGVDRDHEYSNPMTAVRSHALEKVRDQGWRVLVTGCDGDPLVDRQMGFVKMLKEKGVNVIGEFSEGGFHGVEFGDDSKAKILYGVVKNFLLSL</sequence>
<dbReference type="AlphaFoldDB" id="A0AAW2KEE7"/>
<dbReference type="InterPro" id="IPR050466">
    <property type="entry name" value="Carboxylest/Gibb_receptor"/>
</dbReference>
<feature type="domain" description="Alpha/beta hydrolase fold-3" evidence="3">
    <location>
        <begin position="87"/>
        <end position="308"/>
    </location>
</feature>
<organism evidence="4">
    <name type="scientific">Sesamum radiatum</name>
    <name type="common">Black benniseed</name>
    <dbReference type="NCBI Taxonomy" id="300843"/>
    <lineage>
        <taxon>Eukaryota</taxon>
        <taxon>Viridiplantae</taxon>
        <taxon>Streptophyta</taxon>
        <taxon>Embryophyta</taxon>
        <taxon>Tracheophyta</taxon>
        <taxon>Spermatophyta</taxon>
        <taxon>Magnoliopsida</taxon>
        <taxon>eudicotyledons</taxon>
        <taxon>Gunneridae</taxon>
        <taxon>Pentapetalae</taxon>
        <taxon>asterids</taxon>
        <taxon>lamiids</taxon>
        <taxon>Lamiales</taxon>
        <taxon>Pedaliaceae</taxon>
        <taxon>Sesamum</taxon>
    </lineage>
</organism>
<evidence type="ECO:0000256" key="2">
    <source>
        <dbReference type="SAM" id="MobiDB-lite"/>
    </source>
</evidence>
<dbReference type="PANTHER" id="PTHR23024">
    <property type="entry name" value="ARYLACETAMIDE DEACETYLASE"/>
    <property type="match status" value="1"/>
</dbReference>
<dbReference type="InterPro" id="IPR029058">
    <property type="entry name" value="AB_hydrolase_fold"/>
</dbReference>
<feature type="compositionally biased region" description="Polar residues" evidence="2">
    <location>
        <begin position="1"/>
        <end position="10"/>
    </location>
</feature>
<dbReference type="Pfam" id="PF07859">
    <property type="entry name" value="Abhydrolase_3"/>
    <property type="match status" value="1"/>
</dbReference>
<name>A0AAW2KEE7_SESRA</name>
<dbReference type="SUPFAM" id="SSF53474">
    <property type="entry name" value="alpha/beta-Hydrolases"/>
    <property type="match status" value="1"/>
</dbReference>
<reference evidence="4" key="1">
    <citation type="submission" date="2020-06" db="EMBL/GenBank/DDBJ databases">
        <authorList>
            <person name="Li T."/>
            <person name="Hu X."/>
            <person name="Zhang T."/>
            <person name="Song X."/>
            <person name="Zhang H."/>
            <person name="Dai N."/>
            <person name="Sheng W."/>
            <person name="Hou X."/>
            <person name="Wei L."/>
        </authorList>
    </citation>
    <scope>NUCLEOTIDE SEQUENCE</scope>
    <source>
        <strain evidence="4">G02</strain>
        <tissue evidence="4">Leaf</tissue>
    </source>
</reference>
<protein>
    <submittedName>
        <fullName evidence="4">Carboxylesterase</fullName>
    </submittedName>
</protein>
<evidence type="ECO:0000259" key="3">
    <source>
        <dbReference type="Pfam" id="PF07859"/>
    </source>
</evidence>
<proteinExistence type="inferred from homology"/>
<dbReference type="PANTHER" id="PTHR23024:SF546">
    <property type="entry name" value="CARBOXYLESTERASE 120-RELATED"/>
    <property type="match status" value="1"/>
</dbReference>
<accession>A0AAW2KEE7</accession>
<evidence type="ECO:0000313" key="4">
    <source>
        <dbReference type="EMBL" id="KAL0304195.1"/>
    </source>
</evidence>
<comment type="similarity">
    <text evidence="1">Belongs to the 'GDXG' lipolytic enzyme family.</text>
</comment>
<gene>
    <name evidence="4" type="ORF">Sradi_6287600</name>
</gene>
<dbReference type="EMBL" id="JACGWJ010000029">
    <property type="protein sequence ID" value="KAL0304195.1"/>
    <property type="molecule type" value="Genomic_DNA"/>
</dbReference>
<evidence type="ECO:0000256" key="1">
    <source>
        <dbReference type="ARBA" id="ARBA00010515"/>
    </source>
</evidence>
<comment type="caution">
    <text evidence="4">The sequence shown here is derived from an EMBL/GenBank/DDBJ whole genome shotgun (WGS) entry which is preliminary data.</text>
</comment>
<feature type="region of interest" description="Disordered" evidence="2">
    <location>
        <begin position="1"/>
        <end position="23"/>
    </location>
</feature>
<reference evidence="4" key="2">
    <citation type="journal article" date="2024" name="Plant">
        <title>Genomic evolution and insights into agronomic trait innovations of Sesamum species.</title>
        <authorList>
            <person name="Miao H."/>
            <person name="Wang L."/>
            <person name="Qu L."/>
            <person name="Liu H."/>
            <person name="Sun Y."/>
            <person name="Le M."/>
            <person name="Wang Q."/>
            <person name="Wei S."/>
            <person name="Zheng Y."/>
            <person name="Lin W."/>
            <person name="Duan Y."/>
            <person name="Cao H."/>
            <person name="Xiong S."/>
            <person name="Wang X."/>
            <person name="Wei L."/>
            <person name="Li C."/>
            <person name="Ma Q."/>
            <person name="Ju M."/>
            <person name="Zhao R."/>
            <person name="Li G."/>
            <person name="Mu C."/>
            <person name="Tian Q."/>
            <person name="Mei H."/>
            <person name="Zhang T."/>
            <person name="Gao T."/>
            <person name="Zhang H."/>
        </authorList>
    </citation>
    <scope>NUCLEOTIDE SEQUENCE</scope>
    <source>
        <strain evidence="4">G02</strain>
    </source>
</reference>